<reference evidence="3" key="1">
    <citation type="journal article" date="2019" name="Int. J. Syst. Evol. Microbiol.">
        <title>The Global Catalogue of Microorganisms (GCM) 10K type strain sequencing project: providing services to taxonomists for standard genome sequencing and annotation.</title>
        <authorList>
            <consortium name="The Broad Institute Genomics Platform"/>
            <consortium name="The Broad Institute Genome Sequencing Center for Infectious Disease"/>
            <person name="Wu L."/>
            <person name="Ma J."/>
        </authorList>
    </citation>
    <scope>NUCLEOTIDE SEQUENCE [LARGE SCALE GENOMIC DNA]</scope>
    <source>
        <strain evidence="3">JCM 3367</strain>
    </source>
</reference>
<dbReference type="EMBL" id="BAAARY010000001">
    <property type="protein sequence ID" value="GAA2510334.1"/>
    <property type="molecule type" value="Genomic_DNA"/>
</dbReference>
<proteinExistence type="inferred from homology"/>
<organism evidence="2 3">
    <name type="scientific">Pilimelia columellifera subsp. columellifera</name>
    <dbReference type="NCBI Taxonomy" id="706583"/>
    <lineage>
        <taxon>Bacteria</taxon>
        <taxon>Bacillati</taxon>
        <taxon>Actinomycetota</taxon>
        <taxon>Actinomycetes</taxon>
        <taxon>Micromonosporales</taxon>
        <taxon>Micromonosporaceae</taxon>
        <taxon>Pilimelia</taxon>
    </lineage>
</organism>
<name>A0ABP6A453_9ACTN</name>
<dbReference type="InterPro" id="IPR010310">
    <property type="entry name" value="T7SS_ESAT-6-like"/>
</dbReference>
<gene>
    <name evidence="2" type="ORF">GCM10010201_01240</name>
</gene>
<dbReference type="InterPro" id="IPR036689">
    <property type="entry name" value="ESAT-6-like_sf"/>
</dbReference>
<dbReference type="Proteomes" id="UP001499978">
    <property type="component" value="Unassembled WGS sequence"/>
</dbReference>
<sequence length="96" mass="10608">MSDMLVVQFGALQQASGNIQTALNTMESQLSQLESDAAPLVASWSGEAREAYEERQRRWRAAAADLAAILRDIKMAVDDSSADYLATEQRNRALFD</sequence>
<accession>A0ABP6A453</accession>
<keyword evidence="3" id="KW-1185">Reference proteome</keyword>
<evidence type="ECO:0000313" key="2">
    <source>
        <dbReference type="EMBL" id="GAA2510334.1"/>
    </source>
</evidence>
<evidence type="ECO:0000256" key="1">
    <source>
        <dbReference type="RuleBase" id="RU362001"/>
    </source>
</evidence>
<comment type="similarity">
    <text evidence="1">Belongs to the WXG100 family.</text>
</comment>
<dbReference type="SUPFAM" id="SSF140453">
    <property type="entry name" value="EsxAB dimer-like"/>
    <property type="match status" value="1"/>
</dbReference>
<evidence type="ECO:0000313" key="3">
    <source>
        <dbReference type="Proteomes" id="UP001499978"/>
    </source>
</evidence>
<dbReference type="NCBIfam" id="TIGR03930">
    <property type="entry name" value="WXG100_ESAT6"/>
    <property type="match status" value="1"/>
</dbReference>
<dbReference type="Pfam" id="PF06013">
    <property type="entry name" value="WXG100"/>
    <property type="match status" value="1"/>
</dbReference>
<comment type="caution">
    <text evidence="2">The sequence shown here is derived from an EMBL/GenBank/DDBJ whole genome shotgun (WGS) entry which is preliminary data.</text>
</comment>
<dbReference type="Gene3D" id="1.10.287.1060">
    <property type="entry name" value="ESAT-6-like"/>
    <property type="match status" value="1"/>
</dbReference>
<protein>
    <recommendedName>
        <fullName evidence="1">ESAT-6-like protein</fullName>
    </recommendedName>
</protein>
<dbReference type="RefSeq" id="WP_344166686.1">
    <property type="nucleotide sequence ID" value="NZ_BAAARY010000001.1"/>
</dbReference>